<reference evidence="1 2" key="1">
    <citation type="submission" date="2016-10" db="EMBL/GenBank/DDBJ databases">
        <title>Draft genome sequence of Coniochaeta ligniaria NRRL30616, a lignocellulolytic fungus for bioabatement of inhibitors in plant biomass hydrolysates.</title>
        <authorList>
            <consortium name="DOE Joint Genome Institute"/>
            <person name="Jimenez D.J."/>
            <person name="Hector R.E."/>
            <person name="Riley R."/>
            <person name="Sun H."/>
            <person name="Grigoriev I.V."/>
            <person name="Van Elsas J.D."/>
            <person name="Nichols N.N."/>
        </authorList>
    </citation>
    <scope>NUCLEOTIDE SEQUENCE [LARGE SCALE GENOMIC DNA]</scope>
    <source>
        <strain evidence="1 2">NRRL 30616</strain>
    </source>
</reference>
<gene>
    <name evidence="1" type="ORF">CONLIGDRAFT_74755</name>
</gene>
<keyword evidence="2" id="KW-1185">Reference proteome</keyword>
<protein>
    <submittedName>
        <fullName evidence="1">Uncharacterized protein</fullName>
    </submittedName>
</protein>
<name>A0A1J7IC61_9PEZI</name>
<dbReference type="AlphaFoldDB" id="A0A1J7IC61"/>
<proteinExistence type="predicted"/>
<accession>A0A1J7IC61</accession>
<sequence>MTLIWGNCSPPVLSQHTDGGDSTGCRHIRRHCIPSSTTSDLTTQHRWVDKTCQPGSHRRSLTTKASTTTYPGDRVVAHQRSKRYCGGYNHHLDIVECRPAFVSFRFRVPRRGVNYRPICRLPQLFQEANGLSSRPQEQHHDACRCRSSQVYLIFTTTAGSQPLLLLRMICLWTLKPFTSLEKSELDWQSTSHSFEINSSRDRHSSLCTG</sequence>
<evidence type="ECO:0000313" key="2">
    <source>
        <dbReference type="Proteomes" id="UP000182658"/>
    </source>
</evidence>
<dbReference type="Proteomes" id="UP000182658">
    <property type="component" value="Unassembled WGS sequence"/>
</dbReference>
<dbReference type="InParanoid" id="A0A1J7IC61"/>
<evidence type="ECO:0000313" key="1">
    <source>
        <dbReference type="EMBL" id="OIW24891.1"/>
    </source>
</evidence>
<dbReference type="EMBL" id="KV875102">
    <property type="protein sequence ID" value="OIW24891.1"/>
    <property type="molecule type" value="Genomic_DNA"/>
</dbReference>
<organism evidence="1 2">
    <name type="scientific">Coniochaeta ligniaria NRRL 30616</name>
    <dbReference type="NCBI Taxonomy" id="1408157"/>
    <lineage>
        <taxon>Eukaryota</taxon>
        <taxon>Fungi</taxon>
        <taxon>Dikarya</taxon>
        <taxon>Ascomycota</taxon>
        <taxon>Pezizomycotina</taxon>
        <taxon>Sordariomycetes</taxon>
        <taxon>Sordariomycetidae</taxon>
        <taxon>Coniochaetales</taxon>
        <taxon>Coniochaetaceae</taxon>
        <taxon>Coniochaeta</taxon>
    </lineage>
</organism>